<evidence type="ECO:0000256" key="5">
    <source>
        <dbReference type="SAM" id="SignalP"/>
    </source>
</evidence>
<keyword evidence="2" id="KW-0479">Metal-binding</keyword>
<protein>
    <submittedName>
        <fullName evidence="7">MBL fold metallo-hydrolase</fullName>
    </submittedName>
</protein>
<dbReference type="InterPro" id="IPR051013">
    <property type="entry name" value="MBL_superfamily_lactonases"/>
</dbReference>
<dbReference type="InterPro" id="IPR001279">
    <property type="entry name" value="Metallo-B-lactamas"/>
</dbReference>
<dbReference type="GO" id="GO:0046872">
    <property type="term" value="F:metal ion binding"/>
    <property type="evidence" value="ECO:0007669"/>
    <property type="project" value="UniProtKB-KW"/>
</dbReference>
<proteinExistence type="inferred from homology"/>
<dbReference type="SMART" id="SM00849">
    <property type="entry name" value="Lactamase_B"/>
    <property type="match status" value="1"/>
</dbReference>
<keyword evidence="3 7" id="KW-0378">Hydrolase</keyword>
<reference evidence="8" key="1">
    <citation type="journal article" date="2018" name="Genome Announc.">
        <title>Complete genome sequence of a Dickeya fangzhongdai type strain causing bleeding canker of pear tree trunks.</title>
        <authorList>
            <person name="Zhao Y."/>
            <person name="Tian Y."/>
            <person name="Li X."/>
            <person name="Hu B."/>
        </authorList>
    </citation>
    <scope>NUCLEOTIDE SEQUENCE [LARGE SCALE GENOMIC DNA]</scope>
    <source>
        <strain evidence="8">DSM 101947</strain>
    </source>
</reference>
<dbReference type="InterPro" id="IPR036866">
    <property type="entry name" value="RibonucZ/Hydroxyglut_hydro"/>
</dbReference>
<dbReference type="GO" id="GO:0016787">
    <property type="term" value="F:hydrolase activity"/>
    <property type="evidence" value="ECO:0007669"/>
    <property type="project" value="UniProtKB-KW"/>
</dbReference>
<keyword evidence="8" id="KW-1185">Reference proteome</keyword>
<evidence type="ECO:0000256" key="3">
    <source>
        <dbReference type="ARBA" id="ARBA00022801"/>
    </source>
</evidence>
<dbReference type="SUPFAM" id="SSF56281">
    <property type="entry name" value="Metallo-hydrolase/oxidoreductase"/>
    <property type="match status" value="1"/>
</dbReference>
<dbReference type="GeneID" id="66566160"/>
<gene>
    <name evidence="7" type="ORF">CVE23_17725</name>
</gene>
<evidence type="ECO:0000256" key="1">
    <source>
        <dbReference type="ARBA" id="ARBA00007749"/>
    </source>
</evidence>
<dbReference type="Proteomes" id="UP000231901">
    <property type="component" value="Chromosome"/>
</dbReference>
<evidence type="ECO:0000313" key="7">
    <source>
        <dbReference type="EMBL" id="ATZ95643.1"/>
    </source>
</evidence>
<dbReference type="EMBL" id="CP025003">
    <property type="protein sequence ID" value="ATZ95643.1"/>
    <property type="molecule type" value="Genomic_DNA"/>
</dbReference>
<evidence type="ECO:0000256" key="4">
    <source>
        <dbReference type="ARBA" id="ARBA00022833"/>
    </source>
</evidence>
<feature type="signal peptide" evidence="5">
    <location>
        <begin position="1"/>
        <end position="21"/>
    </location>
</feature>
<evidence type="ECO:0000313" key="8">
    <source>
        <dbReference type="Proteomes" id="UP000231901"/>
    </source>
</evidence>
<dbReference type="AlphaFoldDB" id="A0A2K8QQ52"/>
<accession>A0A2K8QQ52</accession>
<dbReference type="Pfam" id="PF00753">
    <property type="entry name" value="Lactamase_B"/>
    <property type="match status" value="1"/>
</dbReference>
<keyword evidence="4" id="KW-0862">Zinc</keyword>
<organism evidence="7 8">
    <name type="scientific">Dickeya fangzhongdai</name>
    <dbReference type="NCBI Taxonomy" id="1778540"/>
    <lineage>
        <taxon>Bacteria</taxon>
        <taxon>Pseudomonadati</taxon>
        <taxon>Pseudomonadota</taxon>
        <taxon>Gammaproteobacteria</taxon>
        <taxon>Enterobacterales</taxon>
        <taxon>Pectobacteriaceae</taxon>
        <taxon>Dickeya</taxon>
    </lineage>
</organism>
<keyword evidence="5" id="KW-0732">Signal</keyword>
<feature type="chain" id="PRO_5014784785" evidence="5">
    <location>
        <begin position="22"/>
        <end position="324"/>
    </location>
</feature>
<dbReference type="CDD" id="cd07720">
    <property type="entry name" value="OPHC2-like_MBL-fold"/>
    <property type="match status" value="1"/>
</dbReference>
<dbReference type="RefSeq" id="WP_038920066.1">
    <property type="nucleotide sequence ID" value="NZ_BMJF01000012.1"/>
</dbReference>
<feature type="domain" description="Metallo-beta-lactamase" evidence="6">
    <location>
        <begin position="85"/>
        <end position="290"/>
    </location>
</feature>
<dbReference type="Gene3D" id="3.60.15.10">
    <property type="entry name" value="Ribonuclease Z/Hydroxyacylglutathione hydrolase-like"/>
    <property type="match status" value="1"/>
</dbReference>
<comment type="similarity">
    <text evidence="1">Belongs to the metallo-beta-lactamase superfamily.</text>
</comment>
<dbReference type="PANTHER" id="PTHR42978">
    <property type="entry name" value="QUORUM-QUENCHING LACTONASE YTNP-RELATED-RELATED"/>
    <property type="match status" value="1"/>
</dbReference>
<dbReference type="KEGG" id="dfn:CVE23_17725"/>
<evidence type="ECO:0000259" key="6">
    <source>
        <dbReference type="SMART" id="SM00849"/>
    </source>
</evidence>
<sequence length="324" mass="35202">MTLLKPLAVFCLSLSLVPAFANAEAVAQVKTQPGYYRIMVGQYEITALSDGTNTMPMDKLLTRTPREKIVSLLEASYLKPQVETSINAFLINTGKNLILVDSGTGALGGKTTGKTLANLKAAGYKPEQVDSVLVTHLHADHFGGLVSDGKLVYPNATIYVNQKDTDFWLSPDNLKKAPQDKKAGFERVQEVFRHIREAGKLKTFTDHQSLPASITAVPTPGHTPGHTSFLVNSDGQKILLWGDIVHAEAVQMPLPDTAIAFDSDSEQAVRTRDALLKETVKQGYWVAGAHMPFPGIGHVAVQHDANGKTNGYRWLPVNYSLSGL</sequence>
<evidence type="ECO:0000256" key="2">
    <source>
        <dbReference type="ARBA" id="ARBA00022723"/>
    </source>
</evidence>
<name>A0A2K8QQ52_9GAMM</name>
<dbReference type="PANTHER" id="PTHR42978:SF6">
    <property type="entry name" value="QUORUM-QUENCHING LACTONASE YTNP-RELATED"/>
    <property type="match status" value="1"/>
</dbReference>